<evidence type="ECO:0000256" key="4">
    <source>
        <dbReference type="RuleBase" id="RU361169"/>
    </source>
</evidence>
<evidence type="ECO:0000259" key="5">
    <source>
        <dbReference type="Pfam" id="PF12708"/>
    </source>
</evidence>
<evidence type="ECO:0000256" key="1">
    <source>
        <dbReference type="ARBA" id="ARBA00008834"/>
    </source>
</evidence>
<dbReference type="InterPro" id="IPR012334">
    <property type="entry name" value="Pectin_lyas_fold"/>
</dbReference>
<dbReference type="SMART" id="SM00710">
    <property type="entry name" value="PbH1"/>
    <property type="match status" value="7"/>
</dbReference>
<evidence type="ECO:0000256" key="3">
    <source>
        <dbReference type="ARBA" id="ARBA00023295"/>
    </source>
</evidence>
<evidence type="ECO:0000313" key="6">
    <source>
        <dbReference type="EMBL" id="MBD5779910.1"/>
    </source>
</evidence>
<dbReference type="GO" id="GO:0005975">
    <property type="term" value="P:carbohydrate metabolic process"/>
    <property type="evidence" value="ECO:0007669"/>
    <property type="project" value="InterPro"/>
</dbReference>
<sequence>MSPAFFNVRTFGALGNGEAHDGAAIQAAIDAAAAAGGGTVLFPSGTFPSFTLHLRSRVAIHLEPGSRLLADYPNPEKQAGYDLPEASETGEKQYQDFGHSHFRNSLIYGEDLDSISITGFGTIDGLALVGAHHVGLPGEPPSPFQGENHGAIDDFHDYDLAETPFQGNKAIALKNCRNVTLRDFTLFRGGHFALLATGVDNLTIDNLKVDTNRDAFDIDSCRNVRISNCSVNSPHDDAIVLKTSLALGEIRPCENITITNCAVSGYSIGSLIDGSYDRSFKRATDNDGPTGRIKIGTESNGDFRNIAITNCTFDHCRGLALETVDGATIEDIVVSNITMRDIVTAPFFLRLGARCRGPEGTPVGKLRRVSISNVNVYDADSRYAAQVMGEPDHPIEDVSFNNIRIEYKGGTTLEQVAEQPSELVNPFFLRQEEPGVVGPRDPFAVPERPRAYPEPSMFGLLPAYGIYARHAKRIRFSDVSLRLIQADERPAIVLNDAADVEFFHCRLPEENGTALLHLASVKDLRILHCESLKDCELAQASHKTLP</sequence>
<dbReference type="InterPro" id="IPR051801">
    <property type="entry name" value="GH28_Enzymes"/>
</dbReference>
<dbReference type="GO" id="GO:0004650">
    <property type="term" value="F:polygalacturonase activity"/>
    <property type="evidence" value="ECO:0007669"/>
    <property type="project" value="InterPro"/>
</dbReference>
<comment type="similarity">
    <text evidence="1 4">Belongs to the glycosyl hydrolase 28 family.</text>
</comment>
<dbReference type="PANTHER" id="PTHR31339">
    <property type="entry name" value="PECTIN LYASE-RELATED"/>
    <property type="match status" value="1"/>
</dbReference>
<dbReference type="EMBL" id="JACYFG010000022">
    <property type="protein sequence ID" value="MBD5779910.1"/>
    <property type="molecule type" value="Genomic_DNA"/>
</dbReference>
<accession>A0A927IHX3</accession>
<dbReference type="InterPro" id="IPR011050">
    <property type="entry name" value="Pectin_lyase_fold/virulence"/>
</dbReference>
<dbReference type="AlphaFoldDB" id="A0A927IHX3"/>
<keyword evidence="3 4" id="KW-0326">Glycosidase</keyword>
<dbReference type="Pfam" id="PF12708">
    <property type="entry name" value="Pect-lyase_RHGA_epim"/>
    <property type="match status" value="1"/>
</dbReference>
<dbReference type="InterPro" id="IPR000743">
    <property type="entry name" value="Glyco_hydro_28"/>
</dbReference>
<reference evidence="6" key="1">
    <citation type="submission" date="2020-09" db="EMBL/GenBank/DDBJ databases">
        <title>Pelagicoccus enzymogenes sp. nov. with an EPS production, isolated from marine sediment.</title>
        <authorList>
            <person name="Feng X."/>
        </authorList>
    </citation>
    <scope>NUCLEOTIDE SEQUENCE</scope>
    <source>
        <strain evidence="6">NFK12</strain>
    </source>
</reference>
<proteinExistence type="inferred from homology"/>
<evidence type="ECO:0000313" key="7">
    <source>
        <dbReference type="Proteomes" id="UP000622317"/>
    </source>
</evidence>
<feature type="domain" description="Rhamnogalacturonase A/B/Epimerase-like pectate lyase" evidence="5">
    <location>
        <begin position="5"/>
        <end position="47"/>
    </location>
</feature>
<dbReference type="InterPro" id="IPR006626">
    <property type="entry name" value="PbH1"/>
</dbReference>
<dbReference type="SUPFAM" id="SSF51126">
    <property type="entry name" value="Pectin lyase-like"/>
    <property type="match status" value="1"/>
</dbReference>
<name>A0A927IHX3_9BACT</name>
<keyword evidence="7" id="KW-1185">Reference proteome</keyword>
<protein>
    <submittedName>
        <fullName evidence="6">Glycoside hydrolase family 28 protein</fullName>
    </submittedName>
</protein>
<dbReference type="InterPro" id="IPR024535">
    <property type="entry name" value="RHGA/B-epi-like_pectate_lyase"/>
</dbReference>
<gene>
    <name evidence="6" type="ORF">IEN85_10460</name>
</gene>
<dbReference type="Pfam" id="PF00295">
    <property type="entry name" value="Glyco_hydro_28"/>
    <property type="match status" value="1"/>
</dbReference>
<comment type="caution">
    <text evidence="6">The sequence shown here is derived from an EMBL/GenBank/DDBJ whole genome shotgun (WGS) entry which is preliminary data.</text>
</comment>
<keyword evidence="2 4" id="KW-0378">Hydrolase</keyword>
<organism evidence="6 7">
    <name type="scientific">Pelagicoccus enzymogenes</name>
    <dbReference type="NCBI Taxonomy" id="2773457"/>
    <lineage>
        <taxon>Bacteria</taxon>
        <taxon>Pseudomonadati</taxon>
        <taxon>Verrucomicrobiota</taxon>
        <taxon>Opitutia</taxon>
        <taxon>Puniceicoccales</taxon>
        <taxon>Pelagicoccaceae</taxon>
        <taxon>Pelagicoccus</taxon>
    </lineage>
</organism>
<dbReference type="Proteomes" id="UP000622317">
    <property type="component" value="Unassembled WGS sequence"/>
</dbReference>
<dbReference type="RefSeq" id="WP_191617038.1">
    <property type="nucleotide sequence ID" value="NZ_JACYFG010000022.1"/>
</dbReference>
<evidence type="ECO:0000256" key="2">
    <source>
        <dbReference type="ARBA" id="ARBA00022801"/>
    </source>
</evidence>
<dbReference type="PANTHER" id="PTHR31339:SF9">
    <property type="entry name" value="PLASMIN AND FIBRONECTIN-BINDING PROTEIN A"/>
    <property type="match status" value="1"/>
</dbReference>
<dbReference type="Gene3D" id="2.160.20.10">
    <property type="entry name" value="Single-stranded right-handed beta-helix, Pectin lyase-like"/>
    <property type="match status" value="1"/>
</dbReference>